<dbReference type="SUPFAM" id="SSF52343">
    <property type="entry name" value="Ferredoxin reductase-like, C-terminal NADP-linked domain"/>
    <property type="match status" value="1"/>
</dbReference>
<feature type="domain" description="Flavodoxin-like" evidence="5">
    <location>
        <begin position="339"/>
        <end position="474"/>
    </location>
</feature>
<protein>
    <recommendedName>
        <fullName evidence="3">NADPH--hemoprotein reductase</fullName>
        <ecNumber evidence="3">1.6.2.4</ecNumber>
    </recommendedName>
</protein>
<dbReference type="EC" id="1.6.2.4" evidence="3"/>
<feature type="domain" description="FAD-binding FR-type" evidence="6">
    <location>
        <begin position="490"/>
        <end position="596"/>
    </location>
</feature>
<gene>
    <name evidence="7" type="ORF">JAO78_003295</name>
</gene>
<keyword evidence="4" id="KW-1133">Transmembrane helix</keyword>
<reference evidence="7 8" key="1">
    <citation type="submission" date="2021-10" db="EMBL/GenBank/DDBJ databases">
        <title>Alishewanella koreense sp. nov. isolated from seawater of southwestern coast in South Korea and the proposal for the reclassification of Rheinheimera perlucida and Rheinheimera tuosuensis as Arsukibacterium perlucida and Arsukibacterium tuosuensis.</title>
        <authorList>
            <person name="Kim K.H."/>
            <person name="Ruan W."/>
            <person name="Kim K.R."/>
            <person name="Baek J.H."/>
            <person name="Jeon C.O."/>
        </authorList>
    </citation>
    <scope>NUCLEOTIDE SEQUENCE [LARGE SCALE GENOMIC DNA]</scope>
    <source>
        <strain evidence="7 8">16-MA</strain>
    </source>
</reference>
<evidence type="ECO:0000259" key="5">
    <source>
        <dbReference type="PROSITE" id="PS50902"/>
    </source>
</evidence>
<evidence type="ECO:0000313" key="7">
    <source>
        <dbReference type="EMBL" id="MCB5225837.1"/>
    </source>
</evidence>
<evidence type="ECO:0000256" key="2">
    <source>
        <dbReference type="ARBA" id="ARBA00022643"/>
    </source>
</evidence>
<dbReference type="Pfam" id="PF00258">
    <property type="entry name" value="Flavodoxin_1"/>
    <property type="match status" value="1"/>
</dbReference>
<evidence type="ECO:0000256" key="3">
    <source>
        <dbReference type="ARBA" id="ARBA00023797"/>
    </source>
</evidence>
<proteinExistence type="predicted"/>
<dbReference type="InterPro" id="IPR039261">
    <property type="entry name" value="FNR_nucleotide-bd"/>
</dbReference>
<dbReference type="SUPFAM" id="SSF63380">
    <property type="entry name" value="Riboflavin synthase domain-like"/>
    <property type="match status" value="1"/>
</dbReference>
<evidence type="ECO:0000313" key="8">
    <source>
        <dbReference type="Proteomes" id="UP000633814"/>
    </source>
</evidence>
<feature type="transmembrane region" description="Helical" evidence="4">
    <location>
        <begin position="173"/>
        <end position="193"/>
    </location>
</feature>
<keyword evidence="1" id="KW-0285">Flavoprotein</keyword>
<name>A0ABS8C0K8_9ALTE</name>
<dbReference type="Gene3D" id="2.40.30.10">
    <property type="entry name" value="Translation factors"/>
    <property type="match status" value="1"/>
</dbReference>
<sequence>MKRRLHSLLGLLFGTLLLLIASSGAILSVQPAMERSLATVPARGAVNVADLAAIAVQHYPGTEQIERLPSDAMLVYFTHNGNPGAVLIDPLTGKFIADYQPSAFFSWIKDLHRAFLWDSRGRAIVGVSALAMLILCFSGVFLLASRLGGWKKMFTPIKSAATDAIGPRLHAELARAAVLGLVLSAFTGVWLSALRFDILTEAPEQEATFPTTLAGSAPAPIDTLVALKQVDLRDLHQLIFPFPNDPLDVYALRTHQGSGYIDQASGQWLAYTDYGNGAMLQTFIMELHTGDAYWWLGLLFGIAALTVPVLVVTGTMTWWQRRQNSPKLKGNAAAHLADTIVLVGSEMQSTWGFAQALHKALTTHGCLVHIATMNQLAPHYIKARRLLILTATYGDGDAPASAQQFLQKLEQLPLTFNLPWAVLGFGDRQFERFCHFADQVSLALQLQQWPQLLATHYINRQSGQAFEQWGAALGQAIQLPLSLHYTSIHPATMPLTLYERSGYGEAVNAPTCILGFTPTHSGKALPHFTAGDLVGIIVPGSETPRLYSLASSSQDGILGICVRRHKNGLCSNFLCQLKLGEVANIFIQKNPRFKPCKGKTPIILIGAGTGIGPLIGFIRANTTRRPMFLYLGGRRADSDFLYQEELQSYLADQRLSQLHLAFSRSQQPAYVQDELQLDTKQLQELMAANAQILVCGGRQMATDVASTLDKIFLPLALNIKALKQQGRYVEDSY</sequence>
<dbReference type="PRINTS" id="PR00371">
    <property type="entry name" value="FPNCR"/>
</dbReference>
<accession>A0ABS8C0K8</accession>
<dbReference type="Gene3D" id="3.40.50.360">
    <property type="match status" value="1"/>
</dbReference>
<organism evidence="7 8">
    <name type="scientific">Alishewanella maricola</name>
    <dbReference type="NCBI Taxonomy" id="2795740"/>
    <lineage>
        <taxon>Bacteria</taxon>
        <taxon>Pseudomonadati</taxon>
        <taxon>Pseudomonadota</taxon>
        <taxon>Gammaproteobacteria</taxon>
        <taxon>Alteromonadales</taxon>
        <taxon>Alteromonadaceae</taxon>
        <taxon>Alishewanella</taxon>
    </lineage>
</organism>
<dbReference type="InterPro" id="IPR008254">
    <property type="entry name" value="Flavodoxin/NO_synth"/>
</dbReference>
<dbReference type="PANTHER" id="PTHR19384">
    <property type="entry name" value="NITRIC OXIDE SYNTHASE-RELATED"/>
    <property type="match status" value="1"/>
</dbReference>
<evidence type="ECO:0000259" key="6">
    <source>
        <dbReference type="PROSITE" id="PS51384"/>
    </source>
</evidence>
<keyword evidence="8" id="KW-1185">Reference proteome</keyword>
<dbReference type="PROSITE" id="PS50902">
    <property type="entry name" value="FLAVODOXIN_LIKE"/>
    <property type="match status" value="1"/>
</dbReference>
<dbReference type="InterPro" id="IPR001433">
    <property type="entry name" value="OxRdtase_FAD/NAD-bd"/>
</dbReference>
<evidence type="ECO:0000256" key="1">
    <source>
        <dbReference type="ARBA" id="ARBA00022630"/>
    </source>
</evidence>
<feature type="transmembrane region" description="Helical" evidence="4">
    <location>
        <begin position="123"/>
        <end position="144"/>
    </location>
</feature>
<evidence type="ECO:0000256" key="4">
    <source>
        <dbReference type="SAM" id="Phobius"/>
    </source>
</evidence>
<dbReference type="InterPro" id="IPR029039">
    <property type="entry name" value="Flavoprotein-like_sf"/>
</dbReference>
<dbReference type="Pfam" id="PF03929">
    <property type="entry name" value="PepSY_TM"/>
    <property type="match status" value="1"/>
</dbReference>
<dbReference type="Gene3D" id="3.40.50.80">
    <property type="entry name" value="Nucleotide-binding domain of ferredoxin-NADP reductase (FNR) module"/>
    <property type="match status" value="1"/>
</dbReference>
<dbReference type="EMBL" id="JAEINI020000001">
    <property type="protein sequence ID" value="MCB5225837.1"/>
    <property type="molecule type" value="Genomic_DNA"/>
</dbReference>
<feature type="transmembrane region" description="Helical" evidence="4">
    <location>
        <begin position="292"/>
        <end position="319"/>
    </location>
</feature>
<dbReference type="InterPro" id="IPR017938">
    <property type="entry name" value="Riboflavin_synthase-like_b-brl"/>
</dbReference>
<keyword evidence="2" id="KW-0288">FMN</keyword>
<dbReference type="Proteomes" id="UP000633814">
    <property type="component" value="Unassembled WGS sequence"/>
</dbReference>
<dbReference type="PROSITE" id="PS51384">
    <property type="entry name" value="FAD_FR"/>
    <property type="match status" value="1"/>
</dbReference>
<dbReference type="InterPro" id="IPR017927">
    <property type="entry name" value="FAD-bd_FR_type"/>
</dbReference>
<comment type="caution">
    <text evidence="7">The sequence shown here is derived from an EMBL/GenBank/DDBJ whole genome shotgun (WGS) entry which is preliminary data.</text>
</comment>
<dbReference type="InterPro" id="IPR005625">
    <property type="entry name" value="PepSY-ass_TM"/>
</dbReference>
<dbReference type="Pfam" id="PF00175">
    <property type="entry name" value="NAD_binding_1"/>
    <property type="match status" value="1"/>
</dbReference>
<dbReference type="RefSeq" id="WP_226749916.1">
    <property type="nucleotide sequence ID" value="NZ_JAEINI020000001.1"/>
</dbReference>
<dbReference type="SUPFAM" id="SSF52218">
    <property type="entry name" value="Flavoproteins"/>
    <property type="match status" value="1"/>
</dbReference>
<dbReference type="PANTHER" id="PTHR19384:SF17">
    <property type="entry name" value="NADPH--CYTOCHROME P450 REDUCTASE"/>
    <property type="match status" value="1"/>
</dbReference>
<dbReference type="CDD" id="cd06201">
    <property type="entry name" value="SiR_like2"/>
    <property type="match status" value="1"/>
</dbReference>
<keyword evidence="4" id="KW-0812">Transmembrane</keyword>
<keyword evidence="4" id="KW-0472">Membrane</keyword>
<dbReference type="InterPro" id="IPR001709">
    <property type="entry name" value="Flavoprot_Pyr_Nucl_cyt_Rdtase"/>
</dbReference>